<comment type="caution">
    <text evidence="2">The sequence shown here is derived from an EMBL/GenBank/DDBJ whole genome shotgun (WGS) entry which is preliminary data.</text>
</comment>
<keyword evidence="1" id="KW-1133">Transmembrane helix</keyword>
<sequence>MPVSSASCARAWRSTSMGFGFFRAGVLPAVSLSCSVSLSVSVRLRGAVRLRGVRELRVSWLSRES</sequence>
<evidence type="ECO:0000256" key="1">
    <source>
        <dbReference type="SAM" id="Phobius"/>
    </source>
</evidence>
<evidence type="ECO:0008006" key="4">
    <source>
        <dbReference type="Google" id="ProtNLM"/>
    </source>
</evidence>
<organism evidence="2 3">
    <name type="scientific">Streptomyces pseudogriseolus</name>
    <name type="common">Streptomyces gancidicus</name>
    <name type="synonym">Streptomyces rubiginosus</name>
    <dbReference type="NCBI Taxonomy" id="36817"/>
    <lineage>
        <taxon>Bacteria</taxon>
        <taxon>Bacillati</taxon>
        <taxon>Actinomycetota</taxon>
        <taxon>Actinomycetes</taxon>
        <taxon>Kitasatosporales</taxon>
        <taxon>Streptomycetaceae</taxon>
        <taxon>Streptomyces</taxon>
        <taxon>Streptomyces pseudogriseolus group</taxon>
    </lineage>
</organism>
<dbReference type="EMBL" id="BMTX01000001">
    <property type="protein sequence ID" value="GGS26732.1"/>
    <property type="molecule type" value="Genomic_DNA"/>
</dbReference>
<dbReference type="Proteomes" id="UP000597853">
    <property type="component" value="Unassembled WGS sequence"/>
</dbReference>
<keyword evidence="1" id="KW-0472">Membrane</keyword>
<keyword evidence="1" id="KW-0812">Transmembrane</keyword>
<name>A0ABQ2SF56_STREZ</name>
<gene>
    <name evidence="2" type="ORF">GCM10010285_00570</name>
</gene>
<evidence type="ECO:0000313" key="2">
    <source>
        <dbReference type="EMBL" id="GGS26732.1"/>
    </source>
</evidence>
<keyword evidence="3" id="KW-1185">Reference proteome</keyword>
<proteinExistence type="predicted"/>
<evidence type="ECO:0000313" key="3">
    <source>
        <dbReference type="Proteomes" id="UP000597853"/>
    </source>
</evidence>
<protein>
    <recommendedName>
        <fullName evidence="4">Secreted protein</fullName>
    </recommendedName>
</protein>
<accession>A0ABQ2SF56</accession>
<feature type="transmembrane region" description="Helical" evidence="1">
    <location>
        <begin position="20"/>
        <end position="42"/>
    </location>
</feature>
<reference evidence="3" key="1">
    <citation type="journal article" date="2019" name="Int. J. Syst. Evol. Microbiol.">
        <title>The Global Catalogue of Microorganisms (GCM) 10K type strain sequencing project: providing services to taxonomists for standard genome sequencing and annotation.</title>
        <authorList>
            <consortium name="The Broad Institute Genomics Platform"/>
            <consortium name="The Broad Institute Genome Sequencing Center for Infectious Disease"/>
            <person name="Wu L."/>
            <person name="Ma J."/>
        </authorList>
    </citation>
    <scope>NUCLEOTIDE SEQUENCE [LARGE SCALE GENOMIC DNA]</scope>
    <source>
        <strain evidence="3">JCM 4416</strain>
    </source>
</reference>